<dbReference type="Gene3D" id="2.40.170.20">
    <property type="entry name" value="TonB-dependent receptor, beta-barrel domain"/>
    <property type="match status" value="1"/>
</dbReference>
<comment type="subcellular location">
    <subcellularLocation>
        <location evidence="1 8">Cell outer membrane</location>
        <topology evidence="1 8">Multi-pass membrane protein</topology>
    </subcellularLocation>
</comment>
<proteinExistence type="inferred from homology"/>
<keyword evidence="5 9" id="KW-0798">TonB box</keyword>
<dbReference type="Gene3D" id="2.170.130.10">
    <property type="entry name" value="TonB-dependent receptor, plug domain"/>
    <property type="match status" value="1"/>
</dbReference>
<keyword evidence="15" id="KW-1185">Reference proteome</keyword>
<dbReference type="InterPro" id="IPR000531">
    <property type="entry name" value="Beta-barrel_TonB"/>
</dbReference>
<keyword evidence="6 8" id="KW-0472">Membrane</keyword>
<organism evidence="14 15">
    <name type="scientific">Alkalimonas amylolytica</name>
    <dbReference type="NCBI Taxonomy" id="152573"/>
    <lineage>
        <taxon>Bacteria</taxon>
        <taxon>Pseudomonadati</taxon>
        <taxon>Pseudomonadota</taxon>
        <taxon>Gammaproteobacteria</taxon>
        <taxon>Alkalimonas</taxon>
    </lineage>
</organism>
<dbReference type="Pfam" id="PF13620">
    <property type="entry name" value="CarboxypepD_reg"/>
    <property type="match status" value="1"/>
</dbReference>
<evidence type="ECO:0000313" key="15">
    <source>
        <dbReference type="Proteomes" id="UP000198773"/>
    </source>
</evidence>
<dbReference type="Pfam" id="PF00593">
    <property type="entry name" value="TonB_dep_Rec_b-barrel"/>
    <property type="match status" value="1"/>
</dbReference>
<dbReference type="InterPro" id="IPR036942">
    <property type="entry name" value="Beta-barrel_TonB_sf"/>
</dbReference>
<evidence type="ECO:0000256" key="7">
    <source>
        <dbReference type="ARBA" id="ARBA00023237"/>
    </source>
</evidence>
<evidence type="ECO:0000259" key="12">
    <source>
        <dbReference type="Pfam" id="PF00593"/>
    </source>
</evidence>
<protein>
    <submittedName>
        <fullName evidence="14">Iron complex outermembrane recepter protein</fullName>
    </submittedName>
</protein>
<keyword evidence="2 8" id="KW-0813">Transport</keyword>
<dbReference type="SUPFAM" id="SSF49464">
    <property type="entry name" value="Carboxypeptidase regulatory domain-like"/>
    <property type="match status" value="1"/>
</dbReference>
<accession>A0A1H4FRV0</accession>
<gene>
    <name evidence="14" type="ORF">SAMN04488051_11233</name>
</gene>
<keyword evidence="4 8" id="KW-0812">Transmembrane</keyword>
<evidence type="ECO:0000256" key="1">
    <source>
        <dbReference type="ARBA" id="ARBA00004571"/>
    </source>
</evidence>
<feature type="region of interest" description="Disordered" evidence="10">
    <location>
        <begin position="501"/>
        <end position="526"/>
    </location>
</feature>
<dbReference type="InterPro" id="IPR039426">
    <property type="entry name" value="TonB-dep_rcpt-like"/>
</dbReference>
<feature type="region of interest" description="Disordered" evidence="10">
    <location>
        <begin position="333"/>
        <end position="369"/>
    </location>
</feature>
<feature type="domain" description="TonB-dependent receptor plug" evidence="13">
    <location>
        <begin position="122"/>
        <end position="225"/>
    </location>
</feature>
<feature type="region of interest" description="Disordered" evidence="10">
    <location>
        <begin position="654"/>
        <end position="679"/>
    </location>
</feature>
<dbReference type="InterPro" id="IPR008969">
    <property type="entry name" value="CarboxyPept-like_regulatory"/>
</dbReference>
<dbReference type="SUPFAM" id="SSF56935">
    <property type="entry name" value="Porins"/>
    <property type="match status" value="1"/>
</dbReference>
<dbReference type="Proteomes" id="UP000198773">
    <property type="component" value="Unassembled WGS sequence"/>
</dbReference>
<dbReference type="InterPro" id="IPR012910">
    <property type="entry name" value="Plug_dom"/>
</dbReference>
<keyword evidence="7 8" id="KW-0998">Cell outer membrane</keyword>
<evidence type="ECO:0000313" key="14">
    <source>
        <dbReference type="EMBL" id="SEA99398.1"/>
    </source>
</evidence>
<name>A0A1H4FRV0_ALKAM</name>
<evidence type="ECO:0000256" key="11">
    <source>
        <dbReference type="SAM" id="SignalP"/>
    </source>
</evidence>
<dbReference type="InterPro" id="IPR037066">
    <property type="entry name" value="Plug_dom_sf"/>
</dbReference>
<evidence type="ECO:0000256" key="9">
    <source>
        <dbReference type="RuleBase" id="RU003357"/>
    </source>
</evidence>
<dbReference type="RefSeq" id="WP_091345054.1">
    <property type="nucleotide sequence ID" value="NZ_FNRM01000012.1"/>
</dbReference>
<evidence type="ECO:0000256" key="10">
    <source>
        <dbReference type="SAM" id="MobiDB-lite"/>
    </source>
</evidence>
<dbReference type="EMBL" id="FNRM01000012">
    <property type="protein sequence ID" value="SEA99398.1"/>
    <property type="molecule type" value="Genomic_DNA"/>
</dbReference>
<dbReference type="Pfam" id="PF07715">
    <property type="entry name" value="Plug"/>
    <property type="match status" value="1"/>
</dbReference>
<evidence type="ECO:0000256" key="4">
    <source>
        <dbReference type="ARBA" id="ARBA00022692"/>
    </source>
</evidence>
<comment type="similarity">
    <text evidence="8 9">Belongs to the TonB-dependent receptor family.</text>
</comment>
<feature type="signal peptide" evidence="11">
    <location>
        <begin position="1"/>
        <end position="25"/>
    </location>
</feature>
<evidence type="ECO:0000256" key="5">
    <source>
        <dbReference type="ARBA" id="ARBA00023077"/>
    </source>
</evidence>
<reference evidence="14 15" key="1">
    <citation type="submission" date="2016-10" db="EMBL/GenBank/DDBJ databases">
        <authorList>
            <person name="de Groot N.N."/>
        </authorList>
    </citation>
    <scope>NUCLEOTIDE SEQUENCE [LARGE SCALE GENOMIC DNA]</scope>
    <source>
        <strain evidence="14 15">CGMCC 1.3430</strain>
    </source>
</reference>
<feature type="compositionally biased region" description="Basic and acidic residues" evidence="10">
    <location>
        <begin position="654"/>
        <end position="677"/>
    </location>
</feature>
<sequence length="827" mass="91627">MRNSKSILKPSALAIMIACSFSAQAMANQLVSGTVLNAQGEPVKNARIHVHGRQQYIYTDANGRFQLNAPANAELHISAPGFDGQYLQLTDPASALAITLQPGGQIERMIVSASGIHKYNLDMATPVSVLSGEQLSRRAEPTIGETLKKQPGVHANYFGPVASSPVIRGLDGPRVRILNNGLDTGDVSRIGPDHAIMADALTTEQIEVLRGPATLLYGSGAIGGVVNVVDNRIPRQLRPQSDTVVETRYNSVSDEKTVALNHDGSRNQVAWHLDGLHRNADDYKVPHFTNSDGEREDKIDNSWLETSSINAGLSYIGSRGLIGFHMGRTDSDYGIPGHDHAHGHDDHDDHDHGNDHGHGHHDSHGSHDDDVFAKARQNRFNLAGEYYDPFAGIETIAFNLGYTDYKHSEIEDGHVATFFGSKTLESRITLEHEPLAGWHGIFGYHLLRNDYTASGEEAFTPDSETTSHALFVLEEKRIGDLTLQLGGRLERVKYHADGIEFGHQDHDHSHGHDHGHGHGHGDHDDHEHVEASFTAYSLSAGLVWEFQPGFSWALAASRSERAPSAAELYANGAHLATGTYELGLAYVLDHHDGDIEPNRERFHKEVANNLDLTFRKFDGNLSLTYNFFYNRVNNYIYLATTGLHLDDLGHDNHGHDHGHDHSHGHDHGHDHDDHSDHGFPVLQYRQDNAVLYGFEFELAYYLDQAQSVHLFADQVRAKVRGGTDLPRIPPMKLGAEYRYQAQNWSGEVGLTRYARQNRVSPLESRTAGYTLLDATFSYYFDFSDVEMTAFVRGTNLTNRLGFVHSSFIKEDAPLPGRAITVGLRARF</sequence>
<dbReference type="GO" id="GO:0015344">
    <property type="term" value="F:siderophore uptake transmembrane transporter activity"/>
    <property type="evidence" value="ECO:0007669"/>
    <property type="project" value="TreeGrafter"/>
</dbReference>
<dbReference type="OrthoDB" id="9815954at2"/>
<dbReference type="GO" id="GO:0044718">
    <property type="term" value="P:siderophore transmembrane transport"/>
    <property type="evidence" value="ECO:0007669"/>
    <property type="project" value="TreeGrafter"/>
</dbReference>
<dbReference type="PANTHER" id="PTHR30069:SF40">
    <property type="entry name" value="TONB-DEPENDENT RECEPTOR NMB0964-RELATED"/>
    <property type="match status" value="1"/>
</dbReference>
<evidence type="ECO:0000256" key="8">
    <source>
        <dbReference type="PROSITE-ProRule" id="PRU01360"/>
    </source>
</evidence>
<dbReference type="GO" id="GO:0009279">
    <property type="term" value="C:cell outer membrane"/>
    <property type="evidence" value="ECO:0007669"/>
    <property type="project" value="UniProtKB-SubCell"/>
</dbReference>
<feature type="chain" id="PRO_5011570193" evidence="11">
    <location>
        <begin position="26"/>
        <end position="827"/>
    </location>
</feature>
<dbReference type="AlphaFoldDB" id="A0A1H4FRV0"/>
<dbReference type="PROSITE" id="PS52016">
    <property type="entry name" value="TONB_DEPENDENT_REC_3"/>
    <property type="match status" value="1"/>
</dbReference>
<dbReference type="STRING" id="152573.SAMN04488051_11233"/>
<keyword evidence="3 8" id="KW-1134">Transmembrane beta strand</keyword>
<keyword evidence="11" id="KW-0732">Signal</keyword>
<dbReference type="Gene3D" id="2.60.40.1120">
    <property type="entry name" value="Carboxypeptidase-like, regulatory domain"/>
    <property type="match status" value="1"/>
</dbReference>
<dbReference type="PANTHER" id="PTHR30069">
    <property type="entry name" value="TONB-DEPENDENT OUTER MEMBRANE RECEPTOR"/>
    <property type="match status" value="1"/>
</dbReference>
<evidence type="ECO:0000256" key="2">
    <source>
        <dbReference type="ARBA" id="ARBA00022448"/>
    </source>
</evidence>
<evidence type="ECO:0000259" key="13">
    <source>
        <dbReference type="Pfam" id="PF07715"/>
    </source>
</evidence>
<evidence type="ECO:0000256" key="6">
    <source>
        <dbReference type="ARBA" id="ARBA00023136"/>
    </source>
</evidence>
<evidence type="ECO:0000256" key="3">
    <source>
        <dbReference type="ARBA" id="ARBA00022452"/>
    </source>
</evidence>
<feature type="domain" description="TonB-dependent receptor-like beta-barrel" evidence="12">
    <location>
        <begin position="329"/>
        <end position="796"/>
    </location>
</feature>